<evidence type="ECO:0000256" key="1">
    <source>
        <dbReference type="SAM" id="MobiDB-lite"/>
    </source>
</evidence>
<evidence type="ECO:0000313" key="2">
    <source>
        <dbReference type="EMBL" id="KAJ1165338.1"/>
    </source>
</evidence>
<gene>
    <name evidence="2" type="ORF">NDU88_005766</name>
</gene>
<accession>A0AAV7SMM7</accession>
<name>A0AAV7SMM7_PLEWA</name>
<keyword evidence="3" id="KW-1185">Reference proteome</keyword>
<proteinExistence type="predicted"/>
<dbReference type="EMBL" id="JANPWB010000008">
    <property type="protein sequence ID" value="KAJ1165338.1"/>
    <property type="molecule type" value="Genomic_DNA"/>
</dbReference>
<feature type="compositionally biased region" description="Basic residues" evidence="1">
    <location>
        <begin position="60"/>
        <end position="69"/>
    </location>
</feature>
<evidence type="ECO:0000313" key="3">
    <source>
        <dbReference type="Proteomes" id="UP001066276"/>
    </source>
</evidence>
<dbReference type="AlphaFoldDB" id="A0AAV7SMM7"/>
<comment type="caution">
    <text evidence="2">The sequence shown here is derived from an EMBL/GenBank/DDBJ whole genome shotgun (WGS) entry which is preliminary data.</text>
</comment>
<dbReference type="Proteomes" id="UP001066276">
    <property type="component" value="Chromosome 4_2"/>
</dbReference>
<feature type="compositionally biased region" description="Basic and acidic residues" evidence="1">
    <location>
        <begin position="20"/>
        <end position="32"/>
    </location>
</feature>
<reference evidence="2" key="1">
    <citation type="journal article" date="2022" name="bioRxiv">
        <title>Sequencing and chromosome-scale assembly of the giantPleurodeles waltlgenome.</title>
        <authorList>
            <person name="Brown T."/>
            <person name="Elewa A."/>
            <person name="Iarovenko S."/>
            <person name="Subramanian E."/>
            <person name="Araus A.J."/>
            <person name="Petzold A."/>
            <person name="Susuki M."/>
            <person name="Suzuki K.-i.T."/>
            <person name="Hayashi T."/>
            <person name="Toyoda A."/>
            <person name="Oliveira C."/>
            <person name="Osipova E."/>
            <person name="Leigh N.D."/>
            <person name="Simon A."/>
            <person name="Yun M.H."/>
        </authorList>
    </citation>
    <scope>NUCLEOTIDE SEQUENCE</scope>
    <source>
        <strain evidence="2">20211129_DDA</strain>
        <tissue evidence="2">Liver</tissue>
    </source>
</reference>
<feature type="region of interest" description="Disordered" evidence="1">
    <location>
        <begin position="60"/>
        <end position="95"/>
    </location>
</feature>
<feature type="region of interest" description="Disordered" evidence="1">
    <location>
        <begin position="1"/>
        <end position="32"/>
    </location>
</feature>
<protein>
    <submittedName>
        <fullName evidence="2">Uncharacterized protein</fullName>
    </submittedName>
</protein>
<sequence length="95" mass="10720">MAPGRQGVSPSLKVGQGGSHRQDRERSVIPEKKRAAIHVRAPRCKMPPSLEWKGLVVRKRNERARKKQPVLRSENRSSPGAEPRRRTPAPTPRCK</sequence>
<organism evidence="2 3">
    <name type="scientific">Pleurodeles waltl</name>
    <name type="common">Iberian ribbed newt</name>
    <dbReference type="NCBI Taxonomy" id="8319"/>
    <lineage>
        <taxon>Eukaryota</taxon>
        <taxon>Metazoa</taxon>
        <taxon>Chordata</taxon>
        <taxon>Craniata</taxon>
        <taxon>Vertebrata</taxon>
        <taxon>Euteleostomi</taxon>
        <taxon>Amphibia</taxon>
        <taxon>Batrachia</taxon>
        <taxon>Caudata</taxon>
        <taxon>Salamandroidea</taxon>
        <taxon>Salamandridae</taxon>
        <taxon>Pleurodelinae</taxon>
        <taxon>Pleurodeles</taxon>
    </lineage>
</organism>